<gene>
    <name evidence="2" type="ORF">EJ04DRAFT_82559</name>
</gene>
<accession>A0A9P4UW83</accession>
<reference evidence="2" key="1">
    <citation type="journal article" date="2020" name="Stud. Mycol.">
        <title>101 Dothideomycetes genomes: a test case for predicting lifestyles and emergence of pathogens.</title>
        <authorList>
            <person name="Haridas S."/>
            <person name="Albert R."/>
            <person name="Binder M."/>
            <person name="Bloem J."/>
            <person name="Labutti K."/>
            <person name="Salamov A."/>
            <person name="Andreopoulos B."/>
            <person name="Baker S."/>
            <person name="Barry K."/>
            <person name="Bills G."/>
            <person name="Bluhm B."/>
            <person name="Cannon C."/>
            <person name="Castanera R."/>
            <person name="Culley D."/>
            <person name="Daum C."/>
            <person name="Ezra D."/>
            <person name="Gonzalez J."/>
            <person name="Henrissat B."/>
            <person name="Kuo A."/>
            <person name="Liang C."/>
            <person name="Lipzen A."/>
            <person name="Lutzoni F."/>
            <person name="Magnuson J."/>
            <person name="Mondo S."/>
            <person name="Nolan M."/>
            <person name="Ohm R."/>
            <person name="Pangilinan J."/>
            <person name="Park H.-J."/>
            <person name="Ramirez L."/>
            <person name="Alfaro M."/>
            <person name="Sun H."/>
            <person name="Tritt A."/>
            <person name="Yoshinaga Y."/>
            <person name="Zwiers L.-H."/>
            <person name="Turgeon B."/>
            <person name="Goodwin S."/>
            <person name="Spatafora J."/>
            <person name="Crous P."/>
            <person name="Grigoriev I."/>
        </authorList>
    </citation>
    <scope>NUCLEOTIDE SEQUENCE</scope>
    <source>
        <strain evidence="2">CBS 125425</strain>
    </source>
</reference>
<proteinExistence type="predicted"/>
<evidence type="ECO:0000256" key="1">
    <source>
        <dbReference type="SAM" id="MobiDB-lite"/>
    </source>
</evidence>
<evidence type="ECO:0000313" key="2">
    <source>
        <dbReference type="EMBL" id="KAF2729029.1"/>
    </source>
</evidence>
<organism evidence="2 3">
    <name type="scientific">Polyplosphaeria fusca</name>
    <dbReference type="NCBI Taxonomy" id="682080"/>
    <lineage>
        <taxon>Eukaryota</taxon>
        <taxon>Fungi</taxon>
        <taxon>Dikarya</taxon>
        <taxon>Ascomycota</taxon>
        <taxon>Pezizomycotina</taxon>
        <taxon>Dothideomycetes</taxon>
        <taxon>Pleosporomycetidae</taxon>
        <taxon>Pleosporales</taxon>
        <taxon>Tetraplosphaeriaceae</taxon>
        <taxon>Polyplosphaeria</taxon>
    </lineage>
</organism>
<name>A0A9P4UW83_9PLEO</name>
<dbReference type="EMBL" id="ML996258">
    <property type="protein sequence ID" value="KAF2729029.1"/>
    <property type="molecule type" value="Genomic_DNA"/>
</dbReference>
<keyword evidence="3" id="KW-1185">Reference proteome</keyword>
<feature type="compositionally biased region" description="Polar residues" evidence="1">
    <location>
        <begin position="1"/>
        <end position="26"/>
    </location>
</feature>
<evidence type="ECO:0000313" key="3">
    <source>
        <dbReference type="Proteomes" id="UP000799444"/>
    </source>
</evidence>
<feature type="region of interest" description="Disordered" evidence="1">
    <location>
        <begin position="1"/>
        <end position="136"/>
    </location>
</feature>
<comment type="caution">
    <text evidence="2">The sequence shown here is derived from an EMBL/GenBank/DDBJ whole genome shotgun (WGS) entry which is preliminary data.</text>
</comment>
<sequence length="136" mass="15530">MFHSQTIHTNILSKMTAQHPSPVTQQRRVSSDSDLSRRSSEESTRDSSDASVPIPEPYRRSTQVYDPNEPLPYSSERAEEARKELEPQNELDSTQKKRRYSMELSKMMGKQLVEGLNVNKGMKRGAEPPESNHATR</sequence>
<feature type="compositionally biased region" description="Basic and acidic residues" evidence="1">
    <location>
        <begin position="76"/>
        <end position="86"/>
    </location>
</feature>
<protein>
    <submittedName>
        <fullName evidence="2">Uncharacterized protein</fullName>
    </submittedName>
</protein>
<dbReference type="Proteomes" id="UP000799444">
    <property type="component" value="Unassembled WGS sequence"/>
</dbReference>
<feature type="compositionally biased region" description="Basic and acidic residues" evidence="1">
    <location>
        <begin position="29"/>
        <end position="48"/>
    </location>
</feature>
<dbReference type="AlphaFoldDB" id="A0A9P4UW83"/>